<dbReference type="GO" id="GO:0046872">
    <property type="term" value="F:metal ion binding"/>
    <property type="evidence" value="ECO:0007669"/>
    <property type="project" value="UniProtKB-KW"/>
</dbReference>
<evidence type="ECO:0000256" key="6">
    <source>
        <dbReference type="ARBA" id="ARBA00022723"/>
    </source>
</evidence>
<dbReference type="InterPro" id="IPR015424">
    <property type="entry name" value="PyrdxlP-dep_Trfase"/>
</dbReference>
<evidence type="ECO:0000256" key="1">
    <source>
        <dbReference type="ARBA" id="ARBA00001933"/>
    </source>
</evidence>
<dbReference type="InterPro" id="IPR015421">
    <property type="entry name" value="PyrdxlP-dep_Trfase_major"/>
</dbReference>
<keyword evidence="9" id="KW-0411">Iron-sulfur</keyword>
<dbReference type="Gene3D" id="1.10.260.50">
    <property type="match status" value="1"/>
</dbReference>
<comment type="catalytic activity">
    <reaction evidence="10">
        <text>(sulfur carrier)-H + L-cysteine = (sulfur carrier)-SH + L-alanine</text>
        <dbReference type="Rhea" id="RHEA:43892"/>
        <dbReference type="Rhea" id="RHEA-COMP:14737"/>
        <dbReference type="Rhea" id="RHEA-COMP:14739"/>
        <dbReference type="ChEBI" id="CHEBI:29917"/>
        <dbReference type="ChEBI" id="CHEBI:35235"/>
        <dbReference type="ChEBI" id="CHEBI:57972"/>
        <dbReference type="ChEBI" id="CHEBI:64428"/>
        <dbReference type="EC" id="2.8.1.7"/>
    </reaction>
</comment>
<comment type="cofactor">
    <cofactor evidence="1">
        <name>pyridoxal 5'-phosphate</name>
        <dbReference type="ChEBI" id="CHEBI:597326"/>
    </cofactor>
</comment>
<evidence type="ECO:0000256" key="4">
    <source>
        <dbReference type="ARBA" id="ARBA00013558"/>
    </source>
</evidence>
<dbReference type="SUPFAM" id="SSF53383">
    <property type="entry name" value="PLP-dependent transferases"/>
    <property type="match status" value="1"/>
</dbReference>
<dbReference type="RefSeq" id="WP_111418253.1">
    <property type="nucleotide sequence ID" value="NZ_NPEX01000029.1"/>
</dbReference>
<evidence type="ECO:0000256" key="8">
    <source>
        <dbReference type="ARBA" id="ARBA00023004"/>
    </source>
</evidence>
<dbReference type="EMBL" id="NPEX01000029">
    <property type="protein sequence ID" value="RAI44955.1"/>
    <property type="molecule type" value="Genomic_DNA"/>
</dbReference>
<gene>
    <name evidence="12" type="ORF">CH341_06630</name>
</gene>
<comment type="similarity">
    <text evidence="3">Belongs to the class-V pyridoxal-phosphate-dependent aminotransferase family. NifS/IscS subfamily.</text>
</comment>
<evidence type="ECO:0000313" key="12">
    <source>
        <dbReference type="EMBL" id="RAI44955.1"/>
    </source>
</evidence>
<reference evidence="12 13" key="1">
    <citation type="submission" date="2017-07" db="EMBL/GenBank/DDBJ databases">
        <title>Draft Genome Sequences of Select Purple Nonsulfur Bacteria.</title>
        <authorList>
            <person name="Lasarre B."/>
            <person name="Mckinlay J.B."/>
        </authorList>
    </citation>
    <scope>NUCLEOTIDE SEQUENCE [LARGE SCALE GENOMIC DNA]</scope>
    <source>
        <strain evidence="12 13">DSM 5909</strain>
    </source>
</reference>
<keyword evidence="5" id="KW-0808">Transferase</keyword>
<dbReference type="GO" id="GO:0051536">
    <property type="term" value="F:iron-sulfur cluster binding"/>
    <property type="evidence" value="ECO:0007669"/>
    <property type="project" value="UniProtKB-KW"/>
</dbReference>
<dbReference type="Pfam" id="PF00266">
    <property type="entry name" value="Aminotran_5"/>
    <property type="match status" value="1"/>
</dbReference>
<dbReference type="OrthoDB" id="9808002at2"/>
<evidence type="ECO:0000256" key="7">
    <source>
        <dbReference type="ARBA" id="ARBA00022898"/>
    </source>
</evidence>
<dbReference type="PANTHER" id="PTHR11601:SF34">
    <property type="entry name" value="CYSTEINE DESULFURASE"/>
    <property type="match status" value="1"/>
</dbReference>
<organism evidence="12 13">
    <name type="scientific">Rhodoplanes roseus</name>
    <dbReference type="NCBI Taxonomy" id="29409"/>
    <lineage>
        <taxon>Bacteria</taxon>
        <taxon>Pseudomonadati</taxon>
        <taxon>Pseudomonadota</taxon>
        <taxon>Alphaproteobacteria</taxon>
        <taxon>Hyphomicrobiales</taxon>
        <taxon>Nitrobacteraceae</taxon>
        <taxon>Rhodoplanes</taxon>
    </lineage>
</organism>
<evidence type="ECO:0000256" key="2">
    <source>
        <dbReference type="ARBA" id="ARBA00003120"/>
    </source>
</evidence>
<keyword evidence="6" id="KW-0479">Metal-binding</keyword>
<feature type="non-terminal residue" evidence="12">
    <location>
        <position position="1"/>
    </location>
</feature>
<dbReference type="Gene3D" id="3.40.640.10">
    <property type="entry name" value="Type I PLP-dependent aspartate aminotransferase-like (Major domain)"/>
    <property type="match status" value="1"/>
</dbReference>
<evidence type="ECO:0000256" key="5">
    <source>
        <dbReference type="ARBA" id="ARBA00022679"/>
    </source>
</evidence>
<comment type="caution">
    <text evidence="12">The sequence shown here is derived from an EMBL/GenBank/DDBJ whole genome shotgun (WGS) entry which is preliminary data.</text>
</comment>
<keyword evidence="7" id="KW-0663">Pyridoxal phosphate</keyword>
<accession>A0A327L4Q1</accession>
<name>A0A327L4Q1_9BRAD</name>
<dbReference type="InterPro" id="IPR016454">
    <property type="entry name" value="Cysteine_dSase"/>
</dbReference>
<dbReference type="PANTHER" id="PTHR11601">
    <property type="entry name" value="CYSTEINE DESULFURYLASE FAMILY MEMBER"/>
    <property type="match status" value="1"/>
</dbReference>
<dbReference type="PIRSF" id="PIRSF005572">
    <property type="entry name" value="NifS"/>
    <property type="match status" value="1"/>
</dbReference>
<dbReference type="GO" id="GO:0031071">
    <property type="term" value="F:cysteine desulfurase activity"/>
    <property type="evidence" value="ECO:0007669"/>
    <property type="project" value="UniProtKB-EC"/>
</dbReference>
<evidence type="ECO:0000259" key="11">
    <source>
        <dbReference type="Pfam" id="PF00266"/>
    </source>
</evidence>
<keyword evidence="13" id="KW-1185">Reference proteome</keyword>
<evidence type="ECO:0000256" key="9">
    <source>
        <dbReference type="ARBA" id="ARBA00023014"/>
    </source>
</evidence>
<evidence type="ECO:0000313" key="13">
    <source>
        <dbReference type="Proteomes" id="UP000249130"/>
    </source>
</evidence>
<evidence type="ECO:0000256" key="3">
    <source>
        <dbReference type="ARBA" id="ARBA00006490"/>
    </source>
</evidence>
<keyword evidence="8" id="KW-0408">Iron</keyword>
<dbReference type="Gene3D" id="3.90.1150.10">
    <property type="entry name" value="Aspartate Aminotransferase, domain 1"/>
    <property type="match status" value="1"/>
</dbReference>
<feature type="domain" description="Aminotransferase class V" evidence="11">
    <location>
        <begin position="9"/>
        <end position="353"/>
    </location>
</feature>
<proteinExistence type="inferred from homology"/>
<protein>
    <recommendedName>
        <fullName evidence="4">Cysteine desulfurase</fullName>
    </recommendedName>
</protein>
<dbReference type="Proteomes" id="UP000249130">
    <property type="component" value="Unassembled WGS sequence"/>
</dbReference>
<evidence type="ECO:0000256" key="10">
    <source>
        <dbReference type="ARBA" id="ARBA00050776"/>
    </source>
</evidence>
<dbReference type="AlphaFoldDB" id="A0A327L4Q1"/>
<dbReference type="InterPro" id="IPR015422">
    <property type="entry name" value="PyrdxlP-dep_Trfase_small"/>
</dbReference>
<dbReference type="InterPro" id="IPR000192">
    <property type="entry name" value="Aminotrans_V_dom"/>
</dbReference>
<sequence length="374" mass="37007">AAMLAALDLVGNPSSVHREGRAARALVEDAREAVARLVGTAPRNVVFTSGGTEANVLALTPALTVGTDTALRGRLLVSAIEHASVRSGGRFPTSAVDILPVTPDGIVDLPALEAWLAALRVDHPGLSPLVSLMHANNETGVVQPIAAAAELVHAAGGILHVDAVQSAGKVSCDIGALGADLMTLSGHKLGGPKGAGALVLRSAAIHVADPLLKGGGQERGARAGTENVAAIAGFGAAAAAATRDLETAGPAMERLRNSLETQAKAAAPGTIVIAEAAPRLPNTSLLTHPGLKAETAVIALDLAGIAVSSGAACSSGKVGVSQVLTAMGLSPSVAAGAVRVSLGPTTGETDIVAFLSAWNGLVRRLSKGGCGIAA</sequence>
<comment type="function">
    <text evidence="2">Catalyzes the removal of elemental sulfur atoms from cysteine to produce alanine. Seems to participate in the biosynthesis of the nitrogenase metalloclusters by providing the inorganic sulfur required for the Fe-S core formation.</text>
</comment>